<comment type="caution">
    <text evidence="2">The sequence shown here is derived from an EMBL/GenBank/DDBJ whole genome shotgun (WGS) entry which is preliminary data.</text>
</comment>
<dbReference type="RefSeq" id="WP_168034165.1">
    <property type="nucleotide sequence ID" value="NZ_JAAVNE010000045.1"/>
</dbReference>
<dbReference type="SMART" id="SM00849">
    <property type="entry name" value="Lactamase_B"/>
    <property type="match status" value="1"/>
</dbReference>
<dbReference type="InterPro" id="IPR036388">
    <property type="entry name" value="WH-like_DNA-bd_sf"/>
</dbReference>
<dbReference type="Gene3D" id="1.10.10.10">
    <property type="entry name" value="Winged helix-like DNA-binding domain superfamily/Winged helix DNA-binding domain"/>
    <property type="match status" value="1"/>
</dbReference>
<dbReference type="PANTHER" id="PTHR23131:SF4">
    <property type="entry name" value="METALLO-BETA-LACTAMASE SUPERFAMILY POTEIN"/>
    <property type="match status" value="1"/>
</dbReference>
<dbReference type="EMBL" id="JAAVNE010000045">
    <property type="protein sequence ID" value="NKC33439.1"/>
    <property type="molecule type" value="Genomic_DNA"/>
</dbReference>
<dbReference type="InterPro" id="IPR036866">
    <property type="entry name" value="RibonucZ/Hydroxyglut_hydro"/>
</dbReference>
<evidence type="ECO:0000313" key="2">
    <source>
        <dbReference type="EMBL" id="NKC33439.1"/>
    </source>
</evidence>
<keyword evidence="3" id="KW-1185">Reference proteome</keyword>
<protein>
    <submittedName>
        <fullName evidence="2">MBL fold metallo-hydrolase</fullName>
    </submittedName>
</protein>
<sequence length="340" mass="37037">MSPDHLPAAPPPDSAEPREVAPGILWLRRPMPLPLGHVNLWLLEDGAGFCAIDAGGDYPGHRPLWEEAFAGLLRDRPITRILVTHCHPDHAGLAGWLAARSGAPVLMSRGESARYRHMAAPRPAEATEATRDFYARCGLSAVQVAAMLGRRARFQALLTPLPEQVVPVAAGEVLRIGARRWRVHTGGGHAPEQVMLESLDDAVFIAADQVLPAITPHIGADPERRGQDPLALYLASLRDLRAARDDVLVLPSHGLPWHGLHRRLAAIAAHHAGRLDRLLGAGDAITAMQALPLLFRRDLGEAALGFAVTEAMAHLLHLEAQGRMRRLDDALWRWQPVQKS</sequence>
<dbReference type="Proteomes" id="UP000787635">
    <property type="component" value="Unassembled WGS sequence"/>
</dbReference>
<accession>A0ABX1E899</accession>
<dbReference type="Pfam" id="PF00753">
    <property type="entry name" value="Lactamase_B"/>
    <property type="match status" value="1"/>
</dbReference>
<feature type="domain" description="Metallo-beta-lactamase" evidence="1">
    <location>
        <begin position="37"/>
        <end position="253"/>
    </location>
</feature>
<dbReference type="Gene3D" id="3.60.15.10">
    <property type="entry name" value="Ribonuclease Z/Hydroxyacylglutathione hydrolase-like"/>
    <property type="match status" value="1"/>
</dbReference>
<evidence type="ECO:0000313" key="3">
    <source>
        <dbReference type="Proteomes" id="UP000787635"/>
    </source>
</evidence>
<dbReference type="InterPro" id="IPR048933">
    <property type="entry name" value="B_lactamase-like_C"/>
</dbReference>
<organism evidence="2 3">
    <name type="scientific">Falsiroseomonas selenitidurans</name>
    <dbReference type="NCBI Taxonomy" id="2716335"/>
    <lineage>
        <taxon>Bacteria</taxon>
        <taxon>Pseudomonadati</taxon>
        <taxon>Pseudomonadota</taxon>
        <taxon>Alphaproteobacteria</taxon>
        <taxon>Acetobacterales</taxon>
        <taxon>Roseomonadaceae</taxon>
        <taxon>Falsiroseomonas</taxon>
    </lineage>
</organism>
<dbReference type="Pfam" id="PF21221">
    <property type="entry name" value="B_lactamase-like_C"/>
    <property type="match status" value="1"/>
</dbReference>
<reference evidence="2 3" key="1">
    <citation type="submission" date="2020-03" db="EMBL/GenBank/DDBJ databases">
        <title>Roseomonas selenitidurans sp. nov. isolated from urban soil.</title>
        <authorList>
            <person name="Liu H."/>
        </authorList>
    </citation>
    <scope>NUCLEOTIDE SEQUENCE [LARGE SCALE GENOMIC DNA]</scope>
    <source>
        <strain evidence="2 3">BU-1</strain>
    </source>
</reference>
<dbReference type="InterPro" id="IPR001279">
    <property type="entry name" value="Metallo-B-lactamas"/>
</dbReference>
<gene>
    <name evidence="2" type="ORF">HEQ75_21435</name>
</gene>
<dbReference type="InterPro" id="IPR050662">
    <property type="entry name" value="Sec-metab_biosynth-thioest"/>
</dbReference>
<dbReference type="SUPFAM" id="SSF56281">
    <property type="entry name" value="Metallo-hydrolase/oxidoreductase"/>
    <property type="match status" value="1"/>
</dbReference>
<dbReference type="PANTHER" id="PTHR23131">
    <property type="entry name" value="ENDORIBONUCLEASE LACTB2"/>
    <property type="match status" value="1"/>
</dbReference>
<proteinExistence type="predicted"/>
<evidence type="ECO:0000259" key="1">
    <source>
        <dbReference type="SMART" id="SM00849"/>
    </source>
</evidence>
<name>A0ABX1E899_9PROT</name>